<proteinExistence type="predicted"/>
<evidence type="ECO:0000313" key="2">
    <source>
        <dbReference type="Proteomes" id="UP000269396"/>
    </source>
</evidence>
<reference evidence="1 2" key="1">
    <citation type="submission" date="2018-11" db="EMBL/GenBank/DDBJ databases">
        <authorList>
            <consortium name="Pathogen Informatics"/>
        </authorList>
    </citation>
    <scope>NUCLEOTIDE SEQUENCE [LARGE SCALE GENOMIC DNA]</scope>
    <source>
        <strain>Denwood</strain>
        <strain evidence="2">Zambia</strain>
    </source>
</reference>
<evidence type="ECO:0000313" key="1">
    <source>
        <dbReference type="EMBL" id="VDP27054.1"/>
    </source>
</evidence>
<dbReference type="Proteomes" id="UP000269396">
    <property type="component" value="Unassembled WGS sequence"/>
</dbReference>
<protein>
    <submittedName>
        <fullName evidence="1">Uncharacterized protein</fullName>
    </submittedName>
</protein>
<gene>
    <name evidence="1" type="ORF">SMTD_LOCUS5107</name>
</gene>
<accession>A0A183NSM1</accession>
<dbReference type="EMBL" id="UZAL01026872">
    <property type="protein sequence ID" value="VDP27054.1"/>
    <property type="molecule type" value="Genomic_DNA"/>
</dbReference>
<keyword evidence="2" id="KW-1185">Reference proteome</keyword>
<sequence>MIYVENDWRPTRVRRKLCDKLANIEVTPRGRYLTCTTPLTYQDTKNALKTVQHGGHHYRNILVKVETSESKTAAAWASPWHMTN</sequence>
<name>A0A183NSM1_9TREM</name>
<organism evidence="1 2">
    <name type="scientific">Schistosoma mattheei</name>
    <dbReference type="NCBI Taxonomy" id="31246"/>
    <lineage>
        <taxon>Eukaryota</taxon>
        <taxon>Metazoa</taxon>
        <taxon>Spiralia</taxon>
        <taxon>Lophotrochozoa</taxon>
        <taxon>Platyhelminthes</taxon>
        <taxon>Trematoda</taxon>
        <taxon>Digenea</taxon>
        <taxon>Strigeidida</taxon>
        <taxon>Schistosomatoidea</taxon>
        <taxon>Schistosomatidae</taxon>
        <taxon>Schistosoma</taxon>
    </lineage>
</organism>
<dbReference type="AlphaFoldDB" id="A0A183NSM1"/>